<dbReference type="GO" id="GO:0006351">
    <property type="term" value="P:DNA-templated transcription"/>
    <property type="evidence" value="ECO:0007669"/>
    <property type="project" value="InterPro"/>
</dbReference>
<dbReference type="Pfam" id="PF04082">
    <property type="entry name" value="Fungal_trans"/>
    <property type="match status" value="1"/>
</dbReference>
<dbReference type="SMART" id="SM00906">
    <property type="entry name" value="Fungal_trans"/>
    <property type="match status" value="1"/>
</dbReference>
<evidence type="ECO:0000256" key="6">
    <source>
        <dbReference type="SAM" id="MobiDB-lite"/>
    </source>
</evidence>
<dbReference type="CDD" id="cd12148">
    <property type="entry name" value="fungal_TF_MHR"/>
    <property type="match status" value="1"/>
</dbReference>
<keyword evidence="9" id="KW-1185">Reference proteome</keyword>
<evidence type="ECO:0000256" key="4">
    <source>
        <dbReference type="ARBA" id="ARBA00023163"/>
    </source>
</evidence>
<organism evidence="8 9">
    <name type="scientific">Colletotrichum chrysophilum</name>
    <dbReference type="NCBI Taxonomy" id="1836956"/>
    <lineage>
        <taxon>Eukaryota</taxon>
        <taxon>Fungi</taxon>
        <taxon>Dikarya</taxon>
        <taxon>Ascomycota</taxon>
        <taxon>Pezizomycotina</taxon>
        <taxon>Sordariomycetes</taxon>
        <taxon>Hypocreomycetidae</taxon>
        <taxon>Glomerellales</taxon>
        <taxon>Glomerellaceae</taxon>
        <taxon>Colletotrichum</taxon>
        <taxon>Colletotrichum gloeosporioides species complex</taxon>
    </lineage>
</organism>
<dbReference type="GO" id="GO:0008270">
    <property type="term" value="F:zinc ion binding"/>
    <property type="evidence" value="ECO:0007669"/>
    <property type="project" value="InterPro"/>
</dbReference>
<evidence type="ECO:0000256" key="5">
    <source>
        <dbReference type="ARBA" id="ARBA00023242"/>
    </source>
</evidence>
<evidence type="ECO:0000256" key="2">
    <source>
        <dbReference type="ARBA" id="ARBA00023015"/>
    </source>
</evidence>
<sequence length="469" mass="51862">MSSKYVFVPQSKLNLDGRKHIRSRVACEPCRNKKRSEKSKGDDELARHTPDSGPGPTSGSALDVSSVPETASIQSSVHPPPIHSIRRTFTSASPLVDAGSSTPRFVSDLNPKARLLDAENYCEQPQNLSPEIVGIWVQPQPGLGSVQNDFQQDSPWRNHTSSEVGGAADYDVLAFDTIVKLSDIYFDNIQPILPLLNEQDYRQCLAKATLPVTLAHAVCLVAAKASAAERHLRLRHAGNIPVSTRQFCSHLHASLISTLHNTKHLRKITVIRIMALLSLHHEGADGAEQASGFVAQAIHSAQSIALHLCRPVDDGYEMRRLFWCLWILDRLNSSMHSRPCFLADVDIAIKPLTPEQSGSVAFDILFKIATTLSKAIALYRPTNPLSINGLDFDYSGFEQIVDESEGWKLSSSTLGRFFFLRLLPRQGGFCHPKKPQDQRHGGNRGCEIKPGQVACVFVSSRFCFFAFYI</sequence>
<keyword evidence="4" id="KW-0804">Transcription</keyword>
<protein>
    <submittedName>
        <fullName evidence="8">Fungal specific transcription factor domain-containing protein</fullName>
    </submittedName>
</protein>
<dbReference type="Proteomes" id="UP001243330">
    <property type="component" value="Unassembled WGS sequence"/>
</dbReference>
<dbReference type="InterPro" id="IPR052073">
    <property type="entry name" value="Amide_Lactam_Regulators"/>
</dbReference>
<dbReference type="PANTHER" id="PTHR47171">
    <property type="entry name" value="FARA-RELATED"/>
    <property type="match status" value="1"/>
</dbReference>
<evidence type="ECO:0000259" key="7">
    <source>
        <dbReference type="SMART" id="SM00906"/>
    </source>
</evidence>
<keyword evidence="1" id="KW-0862">Zinc</keyword>
<keyword evidence="3" id="KW-0238">DNA-binding</keyword>
<comment type="caution">
    <text evidence="8">The sequence shown here is derived from an EMBL/GenBank/DDBJ whole genome shotgun (WGS) entry which is preliminary data.</text>
</comment>
<keyword evidence="5" id="KW-0539">Nucleus</keyword>
<dbReference type="AlphaFoldDB" id="A0AAD9EAG7"/>
<accession>A0AAD9EAG7</accession>
<evidence type="ECO:0000256" key="1">
    <source>
        <dbReference type="ARBA" id="ARBA00022833"/>
    </source>
</evidence>
<dbReference type="EMBL" id="JAQOWY010000482">
    <property type="protein sequence ID" value="KAK1841410.1"/>
    <property type="molecule type" value="Genomic_DNA"/>
</dbReference>
<evidence type="ECO:0000313" key="9">
    <source>
        <dbReference type="Proteomes" id="UP001243330"/>
    </source>
</evidence>
<name>A0AAD9EAG7_9PEZI</name>
<feature type="compositionally biased region" description="Polar residues" evidence="6">
    <location>
        <begin position="67"/>
        <end position="77"/>
    </location>
</feature>
<evidence type="ECO:0000313" key="8">
    <source>
        <dbReference type="EMBL" id="KAK1841410.1"/>
    </source>
</evidence>
<feature type="domain" description="Xylanolytic transcriptional activator regulatory" evidence="7">
    <location>
        <begin position="290"/>
        <end position="358"/>
    </location>
</feature>
<dbReference type="PANTHER" id="PTHR47171:SF6">
    <property type="entry name" value="SPECIFIC TRANSCRIPTION FACTOR, PUTATIVE (AFU_ORTHOLOGUE AFUA_2G06130)-RELATED"/>
    <property type="match status" value="1"/>
</dbReference>
<keyword evidence="2" id="KW-0805">Transcription regulation</keyword>
<feature type="compositionally biased region" description="Basic and acidic residues" evidence="6">
    <location>
        <begin position="38"/>
        <end position="50"/>
    </location>
</feature>
<dbReference type="GO" id="GO:0003677">
    <property type="term" value="F:DNA binding"/>
    <property type="evidence" value="ECO:0007669"/>
    <property type="project" value="UniProtKB-KW"/>
</dbReference>
<dbReference type="InterPro" id="IPR007219">
    <property type="entry name" value="XnlR_reg_dom"/>
</dbReference>
<evidence type="ECO:0000256" key="3">
    <source>
        <dbReference type="ARBA" id="ARBA00023125"/>
    </source>
</evidence>
<feature type="region of interest" description="Disordered" evidence="6">
    <location>
        <begin position="27"/>
        <end position="85"/>
    </location>
</feature>
<gene>
    <name evidence="8" type="ORF">CCHR01_15958</name>
</gene>
<proteinExistence type="predicted"/>
<reference evidence="8" key="1">
    <citation type="submission" date="2023-01" db="EMBL/GenBank/DDBJ databases">
        <title>Colletotrichum chrysophilum M932 genome sequence.</title>
        <authorList>
            <person name="Baroncelli R."/>
        </authorList>
    </citation>
    <scope>NUCLEOTIDE SEQUENCE</scope>
    <source>
        <strain evidence="8">M932</strain>
    </source>
</reference>